<dbReference type="AlphaFoldDB" id="A0A2M6WZG8"/>
<dbReference type="Gene3D" id="1.10.10.10">
    <property type="entry name" value="Winged helix-like DNA-binding domain superfamily/Winged helix DNA-binding domain"/>
    <property type="match status" value="1"/>
</dbReference>
<dbReference type="InterPro" id="IPR007367">
    <property type="entry name" value="DUF433"/>
</dbReference>
<reference evidence="2" key="1">
    <citation type="submission" date="2017-09" db="EMBL/GenBank/DDBJ databases">
        <title>Depth-based differentiation of microbial function through sediment-hosted aquifers and enrichment of novel symbionts in the deep terrestrial subsurface.</title>
        <authorList>
            <person name="Probst A.J."/>
            <person name="Ladd B."/>
            <person name="Jarett J.K."/>
            <person name="Geller-Mcgrath D.E."/>
            <person name="Sieber C.M.K."/>
            <person name="Emerson J.B."/>
            <person name="Anantharaman K."/>
            <person name="Thomas B.C."/>
            <person name="Malmstrom R."/>
            <person name="Stieglmeier M."/>
            <person name="Klingl A."/>
            <person name="Woyke T."/>
            <person name="Ryan C.M."/>
            <person name="Banfield J.F."/>
        </authorList>
    </citation>
    <scope>NUCLEOTIDE SEQUENCE [LARGE SCALE GENOMIC DNA]</scope>
</reference>
<accession>A0A2M6WZG8</accession>
<evidence type="ECO:0000313" key="1">
    <source>
        <dbReference type="EMBL" id="PIT98155.1"/>
    </source>
</evidence>
<dbReference type="Proteomes" id="UP000230731">
    <property type="component" value="Unassembled WGS sequence"/>
</dbReference>
<organism evidence="1 2">
    <name type="scientific">Candidatus Andersenbacteria bacterium CG10_big_fil_rev_8_21_14_0_10_54_11</name>
    <dbReference type="NCBI Taxonomy" id="1974485"/>
    <lineage>
        <taxon>Bacteria</taxon>
        <taxon>Candidatus Anderseniibacteriota</taxon>
    </lineage>
</organism>
<dbReference type="EMBL" id="PEZP01000027">
    <property type="protein sequence ID" value="PIT98155.1"/>
    <property type="molecule type" value="Genomic_DNA"/>
</dbReference>
<dbReference type="SUPFAM" id="SSF46689">
    <property type="entry name" value="Homeodomain-like"/>
    <property type="match status" value="1"/>
</dbReference>
<comment type="caution">
    <text evidence="1">The sequence shown here is derived from an EMBL/GenBank/DDBJ whole genome shotgun (WGS) entry which is preliminary data.</text>
</comment>
<dbReference type="PANTHER" id="PTHR34849">
    <property type="entry name" value="SSL5025 PROTEIN"/>
    <property type="match status" value="1"/>
</dbReference>
<evidence type="ECO:0008006" key="3">
    <source>
        <dbReference type="Google" id="ProtNLM"/>
    </source>
</evidence>
<dbReference type="InterPro" id="IPR009057">
    <property type="entry name" value="Homeodomain-like_sf"/>
</dbReference>
<sequence length="85" mass="9638">MDIRRSVVVDPDVAHGKPVFRGTRVMVWQVLEMLEAGQSKDDIYQAYPNLPEGAVEDALHYAADRTRHVSYAPFSKRQKQDPVSP</sequence>
<dbReference type="PANTHER" id="PTHR34849:SF3">
    <property type="entry name" value="SSR2962 PROTEIN"/>
    <property type="match status" value="1"/>
</dbReference>
<evidence type="ECO:0000313" key="2">
    <source>
        <dbReference type="Proteomes" id="UP000230731"/>
    </source>
</evidence>
<dbReference type="InterPro" id="IPR036388">
    <property type="entry name" value="WH-like_DNA-bd_sf"/>
</dbReference>
<gene>
    <name evidence="1" type="ORF">COT71_02215</name>
</gene>
<name>A0A2M6WZG8_9BACT</name>
<dbReference type="Pfam" id="PF04255">
    <property type="entry name" value="DUF433"/>
    <property type="match status" value="1"/>
</dbReference>
<proteinExistence type="predicted"/>
<protein>
    <recommendedName>
        <fullName evidence="3">Antitoxin</fullName>
    </recommendedName>
</protein>